<organism evidence="3 4">
    <name type="scientific">Hericium alpestre</name>
    <dbReference type="NCBI Taxonomy" id="135208"/>
    <lineage>
        <taxon>Eukaryota</taxon>
        <taxon>Fungi</taxon>
        <taxon>Dikarya</taxon>
        <taxon>Basidiomycota</taxon>
        <taxon>Agaricomycotina</taxon>
        <taxon>Agaricomycetes</taxon>
        <taxon>Russulales</taxon>
        <taxon>Hericiaceae</taxon>
        <taxon>Hericium</taxon>
    </lineage>
</organism>
<dbReference type="STRING" id="135208.A0A4Y9ZNU6"/>
<dbReference type="InterPro" id="IPR000210">
    <property type="entry name" value="BTB/POZ_dom"/>
</dbReference>
<evidence type="ECO:0000259" key="2">
    <source>
        <dbReference type="PROSITE" id="PS50097"/>
    </source>
</evidence>
<evidence type="ECO:0000256" key="1">
    <source>
        <dbReference type="SAM" id="MobiDB-lite"/>
    </source>
</evidence>
<dbReference type="OrthoDB" id="3357985at2759"/>
<feature type="domain" description="BTB" evidence="2">
    <location>
        <begin position="24"/>
        <end position="97"/>
    </location>
</feature>
<accession>A0A4Y9ZNU6</accession>
<protein>
    <recommendedName>
        <fullName evidence="2">BTB domain-containing protein</fullName>
    </recommendedName>
</protein>
<dbReference type="SUPFAM" id="SSF54695">
    <property type="entry name" value="POZ domain"/>
    <property type="match status" value="1"/>
</dbReference>
<dbReference type="AlphaFoldDB" id="A0A4Y9ZNU6"/>
<reference evidence="3 4" key="1">
    <citation type="submission" date="2019-02" db="EMBL/GenBank/DDBJ databases">
        <title>Genome sequencing of the rare red list fungi Hericium alpestre (H. flagellum).</title>
        <authorList>
            <person name="Buettner E."/>
            <person name="Kellner H."/>
        </authorList>
    </citation>
    <scope>NUCLEOTIDE SEQUENCE [LARGE SCALE GENOMIC DNA]</scope>
    <source>
        <strain evidence="3 4">DSM 108284</strain>
    </source>
</reference>
<dbReference type="Pfam" id="PF00651">
    <property type="entry name" value="BTB"/>
    <property type="match status" value="1"/>
</dbReference>
<dbReference type="SMART" id="SM00225">
    <property type="entry name" value="BTB"/>
    <property type="match status" value="1"/>
</dbReference>
<sequence length="332" mass="37271">MFAGTLHNDQKPRDYGAPFDDSDADVVLRSSDNADFRVYKVILAKSSPFFSDLFSIPQPEEEKASPDPAHTESTPQLPVIDVSEHSRILAMLLSMCYPLADEPTFSSLQELCSVLAAAKKYDMDRAYKTASRAFAQSSFLANRPARAYASVCRLELEPEARNAARACLRQAISLESLGEDIAFMDGPALHKLWRYHRMCGEEASSVAKNFTWITRRNGEAWAWAPPSGCCVATAIVVANNETWQARGWWTSYMARAAVALKDRPWGEVVKARELLLPSFQMLTCGRCSPLLVESLLAFSQVFAEEVERRINLVRMTLMFRVGNRELRHKIHA</sequence>
<comment type="caution">
    <text evidence="3">The sequence shown here is derived from an EMBL/GenBank/DDBJ whole genome shotgun (WGS) entry which is preliminary data.</text>
</comment>
<evidence type="ECO:0000313" key="4">
    <source>
        <dbReference type="Proteomes" id="UP000298061"/>
    </source>
</evidence>
<proteinExistence type="predicted"/>
<keyword evidence="4" id="KW-1185">Reference proteome</keyword>
<gene>
    <name evidence="3" type="ORF">EWM64_g7729</name>
</gene>
<feature type="region of interest" description="Disordered" evidence="1">
    <location>
        <begin position="1"/>
        <end position="23"/>
    </location>
</feature>
<dbReference type="CDD" id="cd18186">
    <property type="entry name" value="BTB_POZ_ZBTB_KLHL-like"/>
    <property type="match status" value="1"/>
</dbReference>
<name>A0A4Y9ZNU6_9AGAM</name>
<dbReference type="Gene3D" id="3.30.710.10">
    <property type="entry name" value="Potassium Channel Kv1.1, Chain A"/>
    <property type="match status" value="1"/>
</dbReference>
<dbReference type="EMBL" id="SFCI01001254">
    <property type="protein sequence ID" value="TFY76285.1"/>
    <property type="molecule type" value="Genomic_DNA"/>
</dbReference>
<dbReference type="PROSITE" id="PS50097">
    <property type="entry name" value="BTB"/>
    <property type="match status" value="1"/>
</dbReference>
<dbReference type="Proteomes" id="UP000298061">
    <property type="component" value="Unassembled WGS sequence"/>
</dbReference>
<evidence type="ECO:0000313" key="3">
    <source>
        <dbReference type="EMBL" id="TFY76285.1"/>
    </source>
</evidence>
<dbReference type="InterPro" id="IPR011333">
    <property type="entry name" value="SKP1/BTB/POZ_sf"/>
</dbReference>